<keyword evidence="5" id="KW-0560">Oxidoreductase</keyword>
<comment type="caution">
    <text evidence="9">The sequence shown here is derived from an EMBL/GenBank/DDBJ whole genome shotgun (WGS) entry which is preliminary data.</text>
</comment>
<organism evidence="9 10">
    <name type="scientific">Pseudaquabacterium pictum</name>
    <dbReference type="NCBI Taxonomy" id="2315236"/>
    <lineage>
        <taxon>Bacteria</taxon>
        <taxon>Pseudomonadati</taxon>
        <taxon>Pseudomonadota</taxon>
        <taxon>Betaproteobacteria</taxon>
        <taxon>Burkholderiales</taxon>
        <taxon>Sphaerotilaceae</taxon>
        <taxon>Pseudaquabacterium</taxon>
    </lineage>
</organism>
<reference evidence="10" key="1">
    <citation type="submission" date="2019-03" db="EMBL/GenBank/DDBJ databases">
        <title>Aquabacterium pictum sp.nov., the first bacteriochlorophyll a-containing freshwater bacterium in the genus Aquabacterium of the class Betaproteobacteria.</title>
        <authorList>
            <person name="Hirose S."/>
            <person name="Tank M."/>
            <person name="Hara E."/>
            <person name="Tamaki H."/>
            <person name="Takaichi S."/>
            <person name="Haruta S."/>
            <person name="Hanada S."/>
        </authorList>
    </citation>
    <scope>NUCLEOTIDE SEQUENCE [LARGE SCALE GENOMIC DNA]</scope>
    <source>
        <strain evidence="10">W35</strain>
    </source>
</reference>
<keyword evidence="10" id="KW-1185">Reference proteome</keyword>
<dbReference type="GO" id="GO:0005737">
    <property type="term" value="C:cytoplasm"/>
    <property type="evidence" value="ECO:0007669"/>
    <property type="project" value="TreeGrafter"/>
</dbReference>
<evidence type="ECO:0000313" key="9">
    <source>
        <dbReference type="EMBL" id="GCL61965.1"/>
    </source>
</evidence>
<keyword evidence="3" id="KW-0285">Flavoprotein</keyword>
<dbReference type="InterPro" id="IPR050741">
    <property type="entry name" value="Acyl-CoA_dehydrogenase"/>
</dbReference>
<evidence type="ECO:0000259" key="7">
    <source>
        <dbReference type="Pfam" id="PF02770"/>
    </source>
</evidence>
<dbReference type="InterPro" id="IPR006089">
    <property type="entry name" value="Acyl-CoA_DH_CS"/>
</dbReference>
<dbReference type="InterPro" id="IPR009100">
    <property type="entry name" value="AcylCoA_DH/oxidase_NM_dom_sf"/>
</dbReference>
<name>A0A480AQJ0_9BURK</name>
<dbReference type="Gene3D" id="1.10.540.10">
    <property type="entry name" value="Acyl-CoA dehydrogenase/oxidase, N-terminal domain"/>
    <property type="match status" value="1"/>
</dbReference>
<comment type="cofactor">
    <cofactor evidence="1">
        <name>FAD</name>
        <dbReference type="ChEBI" id="CHEBI:57692"/>
    </cofactor>
</comment>
<evidence type="ECO:0000256" key="2">
    <source>
        <dbReference type="ARBA" id="ARBA00009347"/>
    </source>
</evidence>
<dbReference type="RefSeq" id="WP_137731723.1">
    <property type="nucleotide sequence ID" value="NZ_BJCL01000002.1"/>
</dbReference>
<dbReference type="OrthoDB" id="9770681at2"/>
<dbReference type="InterPro" id="IPR009075">
    <property type="entry name" value="AcylCo_DH/oxidase_C"/>
</dbReference>
<dbReference type="FunFam" id="2.40.110.10:FF:000002">
    <property type="entry name" value="Acyl-CoA dehydrogenase fadE12"/>
    <property type="match status" value="1"/>
</dbReference>
<dbReference type="Pfam" id="PF02770">
    <property type="entry name" value="Acyl-CoA_dh_M"/>
    <property type="match status" value="1"/>
</dbReference>
<comment type="similarity">
    <text evidence="2">Belongs to the acyl-CoA dehydrogenase family.</text>
</comment>
<keyword evidence="4" id="KW-0274">FAD</keyword>
<evidence type="ECO:0000256" key="4">
    <source>
        <dbReference type="ARBA" id="ARBA00022827"/>
    </source>
</evidence>
<accession>A0A480AQJ0</accession>
<evidence type="ECO:0000256" key="3">
    <source>
        <dbReference type="ARBA" id="ARBA00022630"/>
    </source>
</evidence>
<feature type="domain" description="Acyl-CoA oxidase/dehydrogenase middle" evidence="7">
    <location>
        <begin position="124"/>
        <end position="219"/>
    </location>
</feature>
<dbReference type="InterPro" id="IPR046373">
    <property type="entry name" value="Acyl-CoA_Oxase/DH_mid-dom_sf"/>
</dbReference>
<evidence type="ECO:0000256" key="1">
    <source>
        <dbReference type="ARBA" id="ARBA00001974"/>
    </source>
</evidence>
<dbReference type="Pfam" id="PF00441">
    <property type="entry name" value="Acyl-CoA_dh_1"/>
    <property type="match status" value="1"/>
</dbReference>
<dbReference type="InterPro" id="IPR013786">
    <property type="entry name" value="AcylCoA_DH/ox_N"/>
</dbReference>
<dbReference type="PROSITE" id="PS00072">
    <property type="entry name" value="ACYL_COA_DH_1"/>
    <property type="match status" value="1"/>
</dbReference>
<gene>
    <name evidence="9" type="ORF">AQPW35_10460</name>
</gene>
<sequence length="386" mass="42140">MLNQLTPEHDALRATTKRFIAEKVNPFVDQWEADEIFPAHQVFKGMGDLGLLGLDKPVENGGSGLDYSYAAVFAEALADINCGGIPMATGVQTDMATPALARRGSAELRAEFLAPAISGDMVACLGVSEVGSGSDVASIKTKARKDGDDYIINGGKMWTTNGTQADFCCVLANTSEGASHKNKTLIIVPMKTPGVSVAKKLKKVGMDASDTAQLHFDDVRVPQRYRIGEEGMGFMYQMEQFQIERLWGALNCGAMAQRAIDHTITYTRERQAFGRSILDNQWVHYKLAELQTEVEALRSLAWRGVEMVVKGEDATKLATMAKLKAGRTIREVTDGCLQFWGGMGYVMDSPISRMWRDGRLTSIGGGADEVMLQILCKFMGTFPTGR</sequence>
<protein>
    <submittedName>
        <fullName evidence="9">Acyl-CoA dehydrogenase</fullName>
    </submittedName>
</protein>
<feature type="domain" description="Acyl-CoA dehydrogenase/oxidase N-terminal" evidence="8">
    <location>
        <begin position="6"/>
        <end position="120"/>
    </location>
</feature>
<dbReference type="PANTHER" id="PTHR48083">
    <property type="entry name" value="MEDIUM-CHAIN SPECIFIC ACYL-COA DEHYDROGENASE, MITOCHONDRIAL-RELATED"/>
    <property type="match status" value="1"/>
</dbReference>
<dbReference type="AlphaFoldDB" id="A0A480AQJ0"/>
<dbReference type="GO" id="GO:0050660">
    <property type="term" value="F:flavin adenine dinucleotide binding"/>
    <property type="evidence" value="ECO:0007669"/>
    <property type="project" value="InterPro"/>
</dbReference>
<dbReference type="GO" id="GO:0033539">
    <property type="term" value="P:fatty acid beta-oxidation using acyl-CoA dehydrogenase"/>
    <property type="evidence" value="ECO:0007669"/>
    <property type="project" value="TreeGrafter"/>
</dbReference>
<dbReference type="Proteomes" id="UP000301751">
    <property type="component" value="Unassembled WGS sequence"/>
</dbReference>
<dbReference type="EMBL" id="BJCL01000002">
    <property type="protein sequence ID" value="GCL61965.1"/>
    <property type="molecule type" value="Genomic_DNA"/>
</dbReference>
<evidence type="ECO:0000256" key="5">
    <source>
        <dbReference type="ARBA" id="ARBA00023002"/>
    </source>
</evidence>
<evidence type="ECO:0000313" key="10">
    <source>
        <dbReference type="Proteomes" id="UP000301751"/>
    </source>
</evidence>
<dbReference type="SUPFAM" id="SSF56645">
    <property type="entry name" value="Acyl-CoA dehydrogenase NM domain-like"/>
    <property type="match status" value="1"/>
</dbReference>
<dbReference type="Pfam" id="PF02771">
    <property type="entry name" value="Acyl-CoA_dh_N"/>
    <property type="match status" value="1"/>
</dbReference>
<dbReference type="InterPro" id="IPR037069">
    <property type="entry name" value="AcylCoA_DH/ox_N_sf"/>
</dbReference>
<feature type="domain" description="Acyl-CoA dehydrogenase/oxidase C-terminal" evidence="6">
    <location>
        <begin position="231"/>
        <end position="378"/>
    </location>
</feature>
<dbReference type="SUPFAM" id="SSF47203">
    <property type="entry name" value="Acyl-CoA dehydrogenase C-terminal domain-like"/>
    <property type="match status" value="1"/>
</dbReference>
<dbReference type="Gene3D" id="1.20.140.10">
    <property type="entry name" value="Butyryl-CoA Dehydrogenase, subunit A, domain 3"/>
    <property type="match status" value="1"/>
</dbReference>
<dbReference type="GO" id="GO:0003995">
    <property type="term" value="F:acyl-CoA dehydrogenase activity"/>
    <property type="evidence" value="ECO:0007669"/>
    <property type="project" value="InterPro"/>
</dbReference>
<dbReference type="InterPro" id="IPR006091">
    <property type="entry name" value="Acyl-CoA_Oxase/DH_mid-dom"/>
</dbReference>
<evidence type="ECO:0000259" key="6">
    <source>
        <dbReference type="Pfam" id="PF00441"/>
    </source>
</evidence>
<proteinExistence type="inferred from homology"/>
<dbReference type="InterPro" id="IPR036250">
    <property type="entry name" value="AcylCo_DH-like_C"/>
</dbReference>
<dbReference type="PROSITE" id="PS00073">
    <property type="entry name" value="ACYL_COA_DH_2"/>
    <property type="match status" value="1"/>
</dbReference>
<evidence type="ECO:0000259" key="8">
    <source>
        <dbReference type="Pfam" id="PF02771"/>
    </source>
</evidence>
<dbReference type="PANTHER" id="PTHR48083:SF6">
    <property type="entry name" value="ACYL-COA DEHYDROGENASE 6"/>
    <property type="match status" value="1"/>
</dbReference>
<dbReference type="Gene3D" id="2.40.110.10">
    <property type="entry name" value="Butyryl-CoA Dehydrogenase, subunit A, domain 2"/>
    <property type="match status" value="1"/>
</dbReference>